<protein>
    <submittedName>
        <fullName evidence="2">Uncharacterized protein</fullName>
    </submittedName>
</protein>
<proteinExistence type="predicted"/>
<dbReference type="GO" id="GO:0006357">
    <property type="term" value="P:regulation of transcription by RNA polymerase II"/>
    <property type="evidence" value="ECO:0007669"/>
    <property type="project" value="InterPro"/>
</dbReference>
<dbReference type="Proteomes" id="UP000605970">
    <property type="component" value="Unassembled WGS sequence"/>
</dbReference>
<dbReference type="SUPFAM" id="SSF58026">
    <property type="entry name" value="Delta-sleep-inducing peptide immunoreactive peptide"/>
    <property type="match status" value="1"/>
</dbReference>
<comment type="caution">
    <text evidence="2">The sequence shown here is derived from an EMBL/GenBank/DDBJ whole genome shotgun (WGS) entry which is preliminary data.</text>
</comment>
<dbReference type="PANTHER" id="PTHR12348">
    <property type="entry name" value="TSC22"/>
    <property type="match status" value="1"/>
</dbReference>
<evidence type="ECO:0000313" key="3">
    <source>
        <dbReference type="Proteomes" id="UP000605970"/>
    </source>
</evidence>
<keyword evidence="1" id="KW-0175">Coiled coil</keyword>
<organism evidence="2 3">
    <name type="scientific">Meloidogyne graminicola</name>
    <dbReference type="NCBI Taxonomy" id="189291"/>
    <lineage>
        <taxon>Eukaryota</taxon>
        <taxon>Metazoa</taxon>
        <taxon>Ecdysozoa</taxon>
        <taxon>Nematoda</taxon>
        <taxon>Chromadorea</taxon>
        <taxon>Rhabditida</taxon>
        <taxon>Tylenchina</taxon>
        <taxon>Tylenchomorpha</taxon>
        <taxon>Tylenchoidea</taxon>
        <taxon>Meloidogynidae</taxon>
        <taxon>Meloidogyninae</taxon>
        <taxon>Meloidogyne</taxon>
    </lineage>
</organism>
<dbReference type="Pfam" id="PF01166">
    <property type="entry name" value="TSC22"/>
    <property type="match status" value="1"/>
</dbReference>
<dbReference type="PANTHER" id="PTHR12348:SF26">
    <property type="entry name" value="PROTEIN TSCT-1"/>
    <property type="match status" value="1"/>
</dbReference>
<reference evidence="2" key="1">
    <citation type="journal article" date="2020" name="Ecol. Evol.">
        <title>Genome structure and content of the rice root-knot nematode (Meloidogyne graminicola).</title>
        <authorList>
            <person name="Phan N.T."/>
            <person name="Danchin E.G.J."/>
            <person name="Klopp C."/>
            <person name="Perfus-Barbeoch L."/>
            <person name="Kozlowski D.K."/>
            <person name="Koutsovoulos G.D."/>
            <person name="Lopez-Roques C."/>
            <person name="Bouchez O."/>
            <person name="Zahm M."/>
            <person name="Besnard G."/>
            <person name="Bellafiore S."/>
        </authorList>
    </citation>
    <scope>NUCLEOTIDE SEQUENCE</scope>
    <source>
        <strain evidence="2">VN-18</strain>
    </source>
</reference>
<evidence type="ECO:0000256" key="1">
    <source>
        <dbReference type="SAM" id="Coils"/>
    </source>
</evidence>
<dbReference type="InterPro" id="IPR000580">
    <property type="entry name" value="TSC22/Bun"/>
</dbReference>
<gene>
    <name evidence="2" type="ORF">Mgra_00002287</name>
</gene>
<name>A0A8S9ZX48_9BILA</name>
<keyword evidence="3" id="KW-1185">Reference proteome</keyword>
<accession>A0A8S9ZX48</accession>
<dbReference type="AlphaFoldDB" id="A0A8S9ZX48"/>
<evidence type="ECO:0000313" key="2">
    <source>
        <dbReference type="EMBL" id="KAF7638314.1"/>
    </source>
</evidence>
<feature type="coiled-coil region" evidence="1">
    <location>
        <begin position="9"/>
        <end position="43"/>
    </location>
</feature>
<dbReference type="Gene3D" id="1.20.5.490">
    <property type="entry name" value="Single helix bin"/>
    <property type="match status" value="1"/>
</dbReference>
<sequence>MDLVKTHLIYAVRDEIELLKKRIIELELNVNNLELENKILREHIPKEIIENIYSSLDNIPQQQQQQKLIIINKKFYFLLIIII</sequence>
<dbReference type="EMBL" id="JABEBT010000013">
    <property type="protein sequence ID" value="KAF7638314.1"/>
    <property type="molecule type" value="Genomic_DNA"/>
</dbReference>